<feature type="compositionally biased region" description="Basic and acidic residues" evidence="1">
    <location>
        <begin position="642"/>
        <end position="659"/>
    </location>
</feature>
<evidence type="ECO:0000313" key="4">
    <source>
        <dbReference type="WBParaSite" id="GPUH_0001214501-mRNA-1"/>
    </source>
</evidence>
<feature type="compositionally biased region" description="Basic and acidic residues" evidence="1">
    <location>
        <begin position="374"/>
        <end position="396"/>
    </location>
</feature>
<feature type="compositionally biased region" description="Basic and acidic residues" evidence="1">
    <location>
        <begin position="347"/>
        <end position="366"/>
    </location>
</feature>
<feature type="compositionally biased region" description="Basic and acidic residues" evidence="1">
    <location>
        <begin position="146"/>
        <end position="164"/>
    </location>
</feature>
<dbReference type="Proteomes" id="UP000271098">
    <property type="component" value="Unassembled WGS sequence"/>
</dbReference>
<sequence length="705" mass="80657">MSKLGDNIIAFLRRNNNDEQLNQLRFTDGKVLIANNPHEVNKILQELNARKELALKINTPRRRISLRPRKEINTGGDNMLLALLTTSGQCPLVSEALEKNRMMTLEELHRLRELREAYEREEGERPIRTEIDEMDRMNVEMPVTKKHDIADRTTHLNKNEDRNSRHVHSRHIVRKSPVRVERHFTEEKSRRDRLQNDEETRHSRREEKTRGREKSKEEKLAKDNDVIATTRDGFALEEPTYEVILDGCEDIQSRTEAARGNDGDSATVSSRRPRELELDEEKRKERAKENRRGHHRERRSDEQEVRDDIQKNHGSGANAEKRRHRQETGDRRHNGGQTDKKHRKRSVDKSSKHSGTEQKPADDSKGQESSSKNDLSKEKHTAEINGDQRELAEDVTSKVSAISKETEEVDSHRNEDRTDESTAKEAIVTNAGASEGDDSEKVPENQKIDDKLSAKLERSRSRSQNKEDRHSRSGSKEDRRSPSRSKEKHQSRTEAARGNDGDSATVSSRRPRELELDEEKRKERAKENRRGHHRERKSDEQEVRGDIHKNHGSGANAEKRRHRQETGDRRHNGGQTDKKHRKRSVDKSSKHSETDQKPADDLKGQESSSKNDLSKEKHTAEINGDQKELAEDVTSKVSTISKETEEVDSRRDEDRTVEAEAKKSVAVVPEAIGAEAGRTVIVAAEAKRTAIAGSEAEVGVIDDEV</sequence>
<feature type="compositionally biased region" description="Basic and acidic residues" evidence="1">
    <location>
        <begin position="404"/>
        <end position="423"/>
    </location>
</feature>
<proteinExistence type="predicted"/>
<feature type="compositionally biased region" description="Basic and acidic residues" evidence="1">
    <location>
        <begin position="585"/>
        <end position="604"/>
    </location>
</feature>
<feature type="compositionally biased region" description="Basic and acidic residues" evidence="1">
    <location>
        <begin position="272"/>
        <end position="290"/>
    </location>
</feature>
<accession>A0A183DTU0</accession>
<feature type="compositionally biased region" description="Basic and acidic residues" evidence="1">
    <location>
        <begin position="439"/>
        <end position="500"/>
    </location>
</feature>
<feature type="compositionally biased region" description="Basic and acidic residues" evidence="1">
    <location>
        <begin position="536"/>
        <end position="549"/>
    </location>
</feature>
<keyword evidence="3" id="KW-1185">Reference proteome</keyword>
<feature type="compositionally biased region" description="Basic and acidic residues" evidence="1">
    <location>
        <begin position="510"/>
        <end position="528"/>
    </location>
</feature>
<feature type="region of interest" description="Disordered" evidence="1">
    <location>
        <begin position="255"/>
        <end position="659"/>
    </location>
</feature>
<organism evidence="4">
    <name type="scientific">Gongylonema pulchrum</name>
    <dbReference type="NCBI Taxonomy" id="637853"/>
    <lineage>
        <taxon>Eukaryota</taxon>
        <taxon>Metazoa</taxon>
        <taxon>Ecdysozoa</taxon>
        <taxon>Nematoda</taxon>
        <taxon>Chromadorea</taxon>
        <taxon>Rhabditida</taxon>
        <taxon>Spirurina</taxon>
        <taxon>Spiruromorpha</taxon>
        <taxon>Spiruroidea</taxon>
        <taxon>Gongylonematidae</taxon>
        <taxon>Gongylonema</taxon>
    </lineage>
</organism>
<reference evidence="4" key="1">
    <citation type="submission" date="2016-06" db="UniProtKB">
        <authorList>
            <consortium name="WormBaseParasite"/>
        </authorList>
    </citation>
    <scope>IDENTIFICATION</scope>
</reference>
<feature type="region of interest" description="Disordered" evidence="1">
    <location>
        <begin position="146"/>
        <end position="224"/>
    </location>
</feature>
<evidence type="ECO:0000313" key="2">
    <source>
        <dbReference type="EMBL" id="VDN19905.1"/>
    </source>
</evidence>
<dbReference type="AlphaFoldDB" id="A0A183DTU0"/>
<evidence type="ECO:0000256" key="1">
    <source>
        <dbReference type="SAM" id="MobiDB-lite"/>
    </source>
</evidence>
<protein>
    <submittedName>
        <fullName evidence="4">Doublecortin domain-containing protein</fullName>
    </submittedName>
</protein>
<feature type="compositionally biased region" description="Basic residues" evidence="1">
    <location>
        <begin position="165"/>
        <end position="177"/>
    </location>
</feature>
<feature type="compositionally biased region" description="Basic and acidic residues" evidence="1">
    <location>
        <begin position="612"/>
        <end position="634"/>
    </location>
</feature>
<name>A0A183DTU0_9BILA</name>
<reference evidence="2 3" key="2">
    <citation type="submission" date="2018-11" db="EMBL/GenBank/DDBJ databases">
        <authorList>
            <consortium name="Pathogen Informatics"/>
        </authorList>
    </citation>
    <scope>NUCLEOTIDE SEQUENCE [LARGE SCALE GENOMIC DNA]</scope>
</reference>
<dbReference type="WBParaSite" id="GPUH_0001214501-mRNA-1">
    <property type="protein sequence ID" value="GPUH_0001214501-mRNA-1"/>
    <property type="gene ID" value="GPUH_0001214501"/>
</dbReference>
<feature type="compositionally biased region" description="Basic and acidic residues" evidence="1">
    <location>
        <begin position="178"/>
        <end position="224"/>
    </location>
</feature>
<dbReference type="EMBL" id="UYRT01079065">
    <property type="protein sequence ID" value="VDN19905.1"/>
    <property type="molecule type" value="Genomic_DNA"/>
</dbReference>
<evidence type="ECO:0000313" key="3">
    <source>
        <dbReference type="Proteomes" id="UP000271098"/>
    </source>
</evidence>
<gene>
    <name evidence="2" type="ORF">GPUH_LOCUS12131</name>
</gene>
<feature type="compositionally biased region" description="Basic and acidic residues" evidence="1">
    <location>
        <begin position="298"/>
        <end position="311"/>
    </location>
</feature>